<evidence type="ECO:0000256" key="7">
    <source>
        <dbReference type="ARBA" id="ARBA00018337"/>
    </source>
</evidence>
<keyword evidence="13" id="KW-0443">Lipid metabolism</keyword>
<keyword evidence="10" id="KW-0548">Nucleotidyltransferase</keyword>
<evidence type="ECO:0000256" key="16">
    <source>
        <dbReference type="ARBA" id="ARBA00023209"/>
    </source>
</evidence>
<dbReference type="PANTHER" id="PTHR13619">
    <property type="entry name" value="PHOSPHATIDATE CYTIDYLYLTRANSFERASE, MITOCHONDRIAL"/>
    <property type="match status" value="1"/>
</dbReference>
<comment type="pathway">
    <text evidence="4">Lipid metabolism.</text>
</comment>
<dbReference type="InterPro" id="IPR015222">
    <property type="entry name" value="Tam41"/>
</dbReference>
<reference evidence="20" key="1">
    <citation type="submission" date="2016-05" db="EMBL/GenBank/DDBJ databases">
        <title>Comparative genomics of biotechnologically important yeasts.</title>
        <authorList>
            <consortium name="DOE Joint Genome Institute"/>
            <person name="Riley R."/>
            <person name="Haridas S."/>
            <person name="Wolfe K.H."/>
            <person name="Lopes M.R."/>
            <person name="Hittinger C.T."/>
            <person name="Goker M."/>
            <person name="Salamov A."/>
            <person name="Wisecaver J."/>
            <person name="Long T.M."/>
            <person name="Aerts A.L."/>
            <person name="Barry K."/>
            <person name="Choi C."/>
            <person name="Clum A."/>
            <person name="Coughlan A.Y."/>
            <person name="Deshpande S."/>
            <person name="Douglass A.P."/>
            <person name="Hanson S.J."/>
            <person name="Klenk H.-P."/>
            <person name="Labutti K."/>
            <person name="Lapidus A."/>
            <person name="Lindquist E."/>
            <person name="Lipzen A."/>
            <person name="Meier-Kolthoff J.P."/>
            <person name="Ohm R.A."/>
            <person name="Otillar R.P."/>
            <person name="Pangilinan J."/>
            <person name="Peng Y."/>
            <person name="Rokas A."/>
            <person name="Rosa C.A."/>
            <person name="Scheuner C."/>
            <person name="Sibirny A.A."/>
            <person name="Slot J.C."/>
            <person name="Stielow J.B."/>
            <person name="Sun H."/>
            <person name="Kurtzman C.P."/>
            <person name="Blackwell M."/>
            <person name="Grigoriev I.V."/>
            <person name="Jeffries T.W."/>
        </authorList>
    </citation>
    <scope>NUCLEOTIDE SEQUENCE [LARGE SCALE GENOMIC DNA]</scope>
    <source>
        <strain evidence="20">NRRL Y-1933</strain>
    </source>
</reference>
<comment type="pathway">
    <text evidence="3">Phospholipid metabolism; CDP-diacylglycerol biosynthesis; CDP-diacylglycerol from sn-glycerol 3-phosphate: step 3/3.</text>
</comment>
<keyword evidence="14" id="KW-0496">Mitochondrion</keyword>
<evidence type="ECO:0000256" key="2">
    <source>
        <dbReference type="ARBA" id="ARBA00004443"/>
    </source>
</evidence>
<evidence type="ECO:0000256" key="12">
    <source>
        <dbReference type="ARBA" id="ARBA00022842"/>
    </source>
</evidence>
<dbReference type="GO" id="GO:0005759">
    <property type="term" value="C:mitochondrial matrix"/>
    <property type="evidence" value="ECO:0007669"/>
    <property type="project" value="EnsemblFungi"/>
</dbReference>
<dbReference type="Pfam" id="PF09139">
    <property type="entry name" value="Tam41_Mmp37"/>
    <property type="match status" value="1"/>
</dbReference>
<evidence type="ECO:0000256" key="18">
    <source>
        <dbReference type="ARBA" id="ARBA00029893"/>
    </source>
</evidence>
<dbReference type="GeneID" id="30993328"/>
<keyword evidence="20" id="KW-1185">Reference proteome</keyword>
<keyword evidence="15" id="KW-0472">Membrane</keyword>
<comment type="similarity">
    <text evidence="5">Belongs to the TAM41 family.</text>
</comment>
<gene>
    <name evidence="19" type="ORF">HYPBUDRAFT_110723</name>
</gene>
<comment type="subcellular location">
    <subcellularLocation>
        <location evidence="2">Mitochondrion inner membrane</location>
        <topology evidence="2">Peripheral membrane protein</topology>
        <orientation evidence="2">Matrix side</orientation>
    </subcellularLocation>
</comment>
<evidence type="ECO:0000256" key="3">
    <source>
        <dbReference type="ARBA" id="ARBA00005119"/>
    </source>
</evidence>
<dbReference type="OrthoDB" id="341477at2759"/>
<keyword evidence="16" id="KW-0594">Phospholipid biosynthesis</keyword>
<dbReference type="GO" id="GO:0016024">
    <property type="term" value="P:CDP-diacylglycerol biosynthetic process"/>
    <property type="evidence" value="ECO:0007669"/>
    <property type="project" value="UniProtKB-UniPathway"/>
</dbReference>
<evidence type="ECO:0000256" key="1">
    <source>
        <dbReference type="ARBA" id="ARBA00001946"/>
    </source>
</evidence>
<keyword evidence="12" id="KW-0460">Magnesium</keyword>
<keyword evidence="11" id="KW-0999">Mitochondrion inner membrane</keyword>
<evidence type="ECO:0000256" key="15">
    <source>
        <dbReference type="ARBA" id="ARBA00023136"/>
    </source>
</evidence>
<keyword evidence="8" id="KW-0444">Lipid biosynthesis</keyword>
<dbReference type="AlphaFoldDB" id="A0A1E4RH72"/>
<dbReference type="PANTHER" id="PTHR13619:SF0">
    <property type="entry name" value="PHOSPHATIDATE CYTIDYLYLTRANSFERASE, MITOCHONDRIAL"/>
    <property type="match status" value="1"/>
</dbReference>
<evidence type="ECO:0000313" key="19">
    <source>
        <dbReference type="EMBL" id="ODV66614.1"/>
    </source>
</evidence>
<evidence type="ECO:0000256" key="9">
    <source>
        <dbReference type="ARBA" id="ARBA00022679"/>
    </source>
</evidence>
<dbReference type="RefSeq" id="XP_020075681.1">
    <property type="nucleotide sequence ID" value="XM_020218778.1"/>
</dbReference>
<protein>
    <recommendedName>
        <fullName evidence="7">Phosphatidate cytidylyltransferase, mitochondrial</fullName>
        <ecNumber evidence="6">2.7.7.41</ecNumber>
    </recommendedName>
    <alternativeName>
        <fullName evidence="18">CDP-diacylglycerol synthase</fullName>
    </alternativeName>
</protein>
<dbReference type="EMBL" id="KV454542">
    <property type="protein sequence ID" value="ODV66614.1"/>
    <property type="molecule type" value="Genomic_DNA"/>
</dbReference>
<accession>A0A1E4RH72</accession>
<evidence type="ECO:0000256" key="4">
    <source>
        <dbReference type="ARBA" id="ARBA00005189"/>
    </source>
</evidence>
<dbReference type="EC" id="2.7.7.41" evidence="6"/>
<evidence type="ECO:0000256" key="8">
    <source>
        <dbReference type="ARBA" id="ARBA00022516"/>
    </source>
</evidence>
<dbReference type="GO" id="GO:0032049">
    <property type="term" value="P:cardiolipin biosynthetic process"/>
    <property type="evidence" value="ECO:0007669"/>
    <property type="project" value="EnsemblFungi"/>
</dbReference>
<evidence type="ECO:0000256" key="11">
    <source>
        <dbReference type="ARBA" id="ARBA00022792"/>
    </source>
</evidence>
<evidence type="ECO:0000256" key="14">
    <source>
        <dbReference type="ARBA" id="ARBA00023128"/>
    </source>
</evidence>
<dbReference type="GO" id="GO:0005743">
    <property type="term" value="C:mitochondrial inner membrane"/>
    <property type="evidence" value="ECO:0007669"/>
    <property type="project" value="UniProtKB-SubCell"/>
</dbReference>
<evidence type="ECO:0000313" key="20">
    <source>
        <dbReference type="Proteomes" id="UP000095085"/>
    </source>
</evidence>
<keyword evidence="9" id="KW-0808">Transferase</keyword>
<evidence type="ECO:0000256" key="17">
    <source>
        <dbReference type="ARBA" id="ARBA00023264"/>
    </source>
</evidence>
<name>A0A1E4RH72_9ASCO</name>
<dbReference type="Proteomes" id="UP000095085">
    <property type="component" value="Unassembled WGS sequence"/>
</dbReference>
<evidence type="ECO:0000256" key="6">
    <source>
        <dbReference type="ARBA" id="ARBA00012487"/>
    </source>
</evidence>
<organism evidence="19 20">
    <name type="scientific">Hyphopichia burtonii NRRL Y-1933</name>
    <dbReference type="NCBI Taxonomy" id="984485"/>
    <lineage>
        <taxon>Eukaryota</taxon>
        <taxon>Fungi</taxon>
        <taxon>Dikarya</taxon>
        <taxon>Ascomycota</taxon>
        <taxon>Saccharomycotina</taxon>
        <taxon>Pichiomycetes</taxon>
        <taxon>Debaryomycetaceae</taxon>
        <taxon>Hyphopichia</taxon>
    </lineage>
</organism>
<dbReference type="PIRSF" id="PIRSF028840">
    <property type="entry name" value="Mmp37"/>
    <property type="match status" value="1"/>
</dbReference>
<evidence type="ECO:0000256" key="5">
    <source>
        <dbReference type="ARBA" id="ARBA00005458"/>
    </source>
</evidence>
<sequence length="424" mass="49642">MVNGLIRRQLGYWRRHLSSRRIGTGAYRDEYYRTVVAQGYQGVKEDIKIGREEMTNQYMHTNNEDRLEQLIDNFKSPIEFSFGYGLGVFEQSGYDIKKKPQIDMIHIVREPRRFHTSNLRQFAEHYSFLKMFGISSISKIGEYGAGVYFNPYISMRDHDEQENMIKYGVISKKDALTDLSEWSSLYLAGRLQKPVKYLKEEGEEQMIQKLNQYNLKSAFGVALLMMKEDRINEVKLYERIAQLSYMGDIRMLIGGENPNKVKNIVSKQYKNFQTLYEPITQYFVDQGVIRVLSETQQTQDLGDEIRGFKLQLTSDKKMNIISQLPLQFRKKLYQSYEKKYSAELKRDSEAQRVLYQQSYDSVKPGIYVKSIANDEYFRKTLINTVKYTVAYPAVCQTLKGVFTAGLVKSFKYAWEKKVKNLTSN</sequence>
<comment type="cofactor">
    <cofactor evidence="1">
        <name>Mg(2+)</name>
        <dbReference type="ChEBI" id="CHEBI:18420"/>
    </cofactor>
</comment>
<evidence type="ECO:0000256" key="10">
    <source>
        <dbReference type="ARBA" id="ARBA00022695"/>
    </source>
</evidence>
<keyword evidence="17" id="KW-1208">Phospholipid metabolism</keyword>
<dbReference type="GO" id="GO:0004605">
    <property type="term" value="F:phosphatidate cytidylyltransferase activity"/>
    <property type="evidence" value="ECO:0007669"/>
    <property type="project" value="UniProtKB-EC"/>
</dbReference>
<dbReference type="UniPathway" id="UPA00557">
    <property type="reaction ID" value="UER00614"/>
</dbReference>
<evidence type="ECO:0000256" key="13">
    <source>
        <dbReference type="ARBA" id="ARBA00023098"/>
    </source>
</evidence>
<dbReference type="STRING" id="984485.A0A1E4RH72"/>
<proteinExistence type="inferred from homology"/>